<evidence type="ECO:0000313" key="2">
    <source>
        <dbReference type="EMBL" id="QDR80552.1"/>
    </source>
</evidence>
<feature type="transmembrane region" description="Helical" evidence="1">
    <location>
        <begin position="79"/>
        <end position="99"/>
    </location>
</feature>
<dbReference type="OrthoDB" id="1726338at2"/>
<name>A0A517DT78_9FIRM</name>
<reference evidence="2 3" key="1">
    <citation type="submission" date="2019-02" db="EMBL/GenBank/DDBJ databases">
        <title>Closed genome of Sporomusa termitida DSM 4440.</title>
        <authorList>
            <person name="Poehlein A."/>
            <person name="Daniel R."/>
        </authorList>
    </citation>
    <scope>NUCLEOTIDE SEQUENCE [LARGE SCALE GENOMIC DNA]</scope>
    <source>
        <strain evidence="2 3">DSM 4440</strain>
    </source>
</reference>
<protein>
    <submittedName>
        <fullName evidence="2">Uncharacterized protein</fullName>
    </submittedName>
</protein>
<evidence type="ECO:0000313" key="3">
    <source>
        <dbReference type="Proteomes" id="UP000320776"/>
    </source>
</evidence>
<gene>
    <name evidence="2" type="ORF">SPTER_18800</name>
</gene>
<dbReference type="KEGG" id="sted:SPTER_18800"/>
<dbReference type="RefSeq" id="WP_144350149.1">
    <property type="nucleotide sequence ID" value="NZ_CP036259.1"/>
</dbReference>
<keyword evidence="1" id="KW-0812">Transmembrane</keyword>
<keyword evidence="1" id="KW-1133">Transmembrane helix</keyword>
<dbReference type="AlphaFoldDB" id="A0A517DT78"/>
<feature type="transmembrane region" description="Helical" evidence="1">
    <location>
        <begin position="49"/>
        <end position="67"/>
    </location>
</feature>
<organism evidence="2 3">
    <name type="scientific">Sporomusa termitida</name>
    <dbReference type="NCBI Taxonomy" id="2377"/>
    <lineage>
        <taxon>Bacteria</taxon>
        <taxon>Bacillati</taxon>
        <taxon>Bacillota</taxon>
        <taxon>Negativicutes</taxon>
        <taxon>Selenomonadales</taxon>
        <taxon>Sporomusaceae</taxon>
        <taxon>Sporomusa</taxon>
    </lineage>
</organism>
<evidence type="ECO:0000256" key="1">
    <source>
        <dbReference type="SAM" id="Phobius"/>
    </source>
</evidence>
<keyword evidence="1" id="KW-0472">Membrane</keyword>
<sequence>MYTWAILVVIILAIMWSIWLRVCHCRLALDNLPQVEPRPSPFSIAVQELVATAGGVYLSMVMIVSFLKLEMPERITVSILSFDPLAMTAIGIAVIQPAISKLFQKK</sequence>
<dbReference type="EMBL" id="CP036259">
    <property type="protein sequence ID" value="QDR80552.1"/>
    <property type="molecule type" value="Genomic_DNA"/>
</dbReference>
<dbReference type="Proteomes" id="UP000320776">
    <property type="component" value="Chromosome"/>
</dbReference>
<accession>A0A517DT78</accession>
<proteinExistence type="predicted"/>
<keyword evidence="3" id="KW-1185">Reference proteome</keyword>